<evidence type="ECO:0000256" key="1">
    <source>
        <dbReference type="ARBA" id="ARBA00023002"/>
    </source>
</evidence>
<comment type="caution">
    <text evidence="2">The sequence shown here is derived from an EMBL/GenBank/DDBJ whole genome shotgun (WGS) entry which is preliminary data.</text>
</comment>
<dbReference type="InterPro" id="IPR016162">
    <property type="entry name" value="Ald_DH_N"/>
</dbReference>
<sequence>MSRYVAPGEPGSPVDFATRYDHFIGGEYVPPATGRYFANPSPVTGAQFTEVAVGSTDDMAHARKQ</sequence>
<name>A0ABW3MNM1_9PSEU</name>
<gene>
    <name evidence="2" type="ORF">ACFQ1S_38730</name>
</gene>
<protein>
    <submittedName>
        <fullName evidence="2">Aldehyde dehydrogenase</fullName>
    </submittedName>
</protein>
<proteinExistence type="predicted"/>
<feature type="non-terminal residue" evidence="2">
    <location>
        <position position="65"/>
    </location>
</feature>
<dbReference type="SUPFAM" id="SSF53720">
    <property type="entry name" value="ALDH-like"/>
    <property type="match status" value="1"/>
</dbReference>
<dbReference type="Gene3D" id="3.40.605.10">
    <property type="entry name" value="Aldehyde Dehydrogenase, Chain A, domain 1"/>
    <property type="match status" value="1"/>
</dbReference>
<dbReference type="InterPro" id="IPR016161">
    <property type="entry name" value="Ald_DH/histidinol_DH"/>
</dbReference>
<accession>A0ABW3MNM1</accession>
<keyword evidence="3" id="KW-1185">Reference proteome</keyword>
<reference evidence="3" key="1">
    <citation type="journal article" date="2019" name="Int. J. Syst. Evol. Microbiol.">
        <title>The Global Catalogue of Microorganisms (GCM) 10K type strain sequencing project: providing services to taxonomists for standard genome sequencing and annotation.</title>
        <authorList>
            <consortium name="The Broad Institute Genomics Platform"/>
            <consortium name="The Broad Institute Genome Sequencing Center for Infectious Disease"/>
            <person name="Wu L."/>
            <person name="Ma J."/>
        </authorList>
    </citation>
    <scope>NUCLEOTIDE SEQUENCE [LARGE SCALE GENOMIC DNA]</scope>
    <source>
        <strain evidence="3">JCM 31486</strain>
    </source>
</reference>
<organism evidence="2 3">
    <name type="scientific">Kibdelosporangium lantanae</name>
    <dbReference type="NCBI Taxonomy" id="1497396"/>
    <lineage>
        <taxon>Bacteria</taxon>
        <taxon>Bacillati</taxon>
        <taxon>Actinomycetota</taxon>
        <taxon>Actinomycetes</taxon>
        <taxon>Pseudonocardiales</taxon>
        <taxon>Pseudonocardiaceae</taxon>
        <taxon>Kibdelosporangium</taxon>
    </lineage>
</organism>
<evidence type="ECO:0000313" key="2">
    <source>
        <dbReference type="EMBL" id="MFD1051049.1"/>
    </source>
</evidence>
<dbReference type="Proteomes" id="UP001597045">
    <property type="component" value="Unassembled WGS sequence"/>
</dbReference>
<evidence type="ECO:0000313" key="3">
    <source>
        <dbReference type="Proteomes" id="UP001597045"/>
    </source>
</evidence>
<dbReference type="EMBL" id="JBHTIS010003290">
    <property type="protein sequence ID" value="MFD1051049.1"/>
    <property type="molecule type" value="Genomic_DNA"/>
</dbReference>
<keyword evidence="1" id="KW-0560">Oxidoreductase</keyword>